<feature type="chain" id="PRO_5028012507" evidence="6">
    <location>
        <begin position="26"/>
        <end position="161"/>
    </location>
</feature>
<dbReference type="OrthoDB" id="155976at2759"/>
<feature type="disulfide bond" evidence="5">
    <location>
        <begin position="121"/>
        <end position="131"/>
    </location>
</feature>
<protein>
    <submittedName>
        <fullName evidence="10">Epidermal growth factor-like protein 8</fullName>
    </submittedName>
</protein>
<dbReference type="InterPro" id="IPR011489">
    <property type="entry name" value="EMI_domain"/>
</dbReference>
<evidence type="ECO:0000313" key="9">
    <source>
        <dbReference type="Proteomes" id="UP000515163"/>
    </source>
</evidence>
<proteinExistence type="inferred from homology"/>
<name>A0A6P8HUV3_ACTTE</name>
<evidence type="ECO:0000256" key="5">
    <source>
        <dbReference type="PROSITE-ProRule" id="PRU00076"/>
    </source>
</evidence>
<accession>A0A6P8HUV3</accession>
<dbReference type="GO" id="GO:0009986">
    <property type="term" value="C:cell surface"/>
    <property type="evidence" value="ECO:0007669"/>
    <property type="project" value="TreeGrafter"/>
</dbReference>
<feature type="signal peptide" evidence="6">
    <location>
        <begin position="1"/>
        <end position="25"/>
    </location>
</feature>
<keyword evidence="4 5" id="KW-1015">Disulfide bond</keyword>
<feature type="disulfide bond" evidence="5">
    <location>
        <begin position="139"/>
        <end position="148"/>
    </location>
</feature>
<comment type="caution">
    <text evidence="5">Lacks conserved residue(s) required for the propagation of feature annotation.</text>
</comment>
<keyword evidence="9" id="KW-1185">Reference proteome</keyword>
<dbReference type="PROSITE" id="PS50026">
    <property type="entry name" value="EGF_3"/>
    <property type="match status" value="1"/>
</dbReference>
<evidence type="ECO:0000256" key="6">
    <source>
        <dbReference type="SAM" id="SignalP"/>
    </source>
</evidence>
<keyword evidence="2 6" id="KW-0732">Signal</keyword>
<evidence type="ECO:0000259" key="8">
    <source>
        <dbReference type="PROSITE" id="PS51041"/>
    </source>
</evidence>
<dbReference type="KEGG" id="aten:116293189"/>
<dbReference type="PROSITE" id="PS51041">
    <property type="entry name" value="EMI"/>
    <property type="match status" value="1"/>
</dbReference>
<dbReference type="Proteomes" id="UP000515163">
    <property type="component" value="Unplaced"/>
</dbReference>
<reference evidence="10" key="1">
    <citation type="submission" date="2025-08" db="UniProtKB">
        <authorList>
            <consortium name="RefSeq"/>
        </authorList>
    </citation>
    <scope>IDENTIFICATION</scope>
    <source>
        <tissue evidence="10">Tentacle</tissue>
    </source>
</reference>
<dbReference type="InParanoid" id="A0A6P8HUV3"/>
<evidence type="ECO:0000256" key="3">
    <source>
        <dbReference type="ARBA" id="ARBA00022837"/>
    </source>
</evidence>
<dbReference type="PROSITE" id="PS00022">
    <property type="entry name" value="EGF_1"/>
    <property type="match status" value="1"/>
</dbReference>
<comment type="similarity">
    <text evidence="1">Belongs to the EGF domain peptide family.</text>
</comment>
<dbReference type="Gene3D" id="2.10.25.10">
    <property type="entry name" value="Laminin"/>
    <property type="match status" value="1"/>
</dbReference>
<dbReference type="GeneID" id="116293189"/>
<keyword evidence="3" id="KW-0106">Calcium</keyword>
<sequence>MASIKLVVGILFLCCFLRGFSCVESADEQDTLSGPGVNVCVRKRSQVKYSLTTKLFFEPVYKPILQPCSNWSSRVCSSYSTTYTKKFRKVRTSKLETITMYTCCPGWTRIRGSNNCEIATCTRPCKNNGKCTGPNSCTCAEGWTGSDCSKGEYRYVCPLNL</sequence>
<dbReference type="GO" id="GO:0005102">
    <property type="term" value="F:signaling receptor binding"/>
    <property type="evidence" value="ECO:0007669"/>
    <property type="project" value="TreeGrafter"/>
</dbReference>
<dbReference type="InterPro" id="IPR050969">
    <property type="entry name" value="Dev_Signal_Modulators"/>
</dbReference>
<dbReference type="PANTHER" id="PTHR14949">
    <property type="entry name" value="EGF-LIKE-DOMAIN, MULTIPLE 7, 8"/>
    <property type="match status" value="1"/>
</dbReference>
<evidence type="ECO:0000256" key="1">
    <source>
        <dbReference type="ARBA" id="ARBA00006373"/>
    </source>
</evidence>
<evidence type="ECO:0000256" key="4">
    <source>
        <dbReference type="ARBA" id="ARBA00023157"/>
    </source>
</evidence>
<gene>
    <name evidence="10" type="primary">LOC116293189</name>
</gene>
<organism evidence="9 10">
    <name type="scientific">Actinia tenebrosa</name>
    <name type="common">Australian red waratah sea anemone</name>
    <dbReference type="NCBI Taxonomy" id="6105"/>
    <lineage>
        <taxon>Eukaryota</taxon>
        <taxon>Metazoa</taxon>
        <taxon>Cnidaria</taxon>
        <taxon>Anthozoa</taxon>
        <taxon>Hexacorallia</taxon>
        <taxon>Actiniaria</taxon>
        <taxon>Actiniidae</taxon>
        <taxon>Actinia</taxon>
    </lineage>
</organism>
<evidence type="ECO:0000256" key="2">
    <source>
        <dbReference type="ARBA" id="ARBA00022729"/>
    </source>
</evidence>
<dbReference type="RefSeq" id="XP_031556450.1">
    <property type="nucleotide sequence ID" value="XM_031700590.1"/>
</dbReference>
<dbReference type="InterPro" id="IPR000742">
    <property type="entry name" value="EGF"/>
</dbReference>
<keyword evidence="5" id="KW-0245">EGF-like domain</keyword>
<dbReference type="Pfam" id="PF07546">
    <property type="entry name" value="EMI"/>
    <property type="match status" value="1"/>
</dbReference>
<dbReference type="PANTHER" id="PTHR14949:SF56">
    <property type="entry name" value="EGF-LIKE-DOMAIN, MULTIPLE 7"/>
    <property type="match status" value="1"/>
</dbReference>
<dbReference type="PROSITE" id="PS01186">
    <property type="entry name" value="EGF_2"/>
    <property type="match status" value="1"/>
</dbReference>
<evidence type="ECO:0000259" key="7">
    <source>
        <dbReference type="PROSITE" id="PS50026"/>
    </source>
</evidence>
<feature type="domain" description="EMI" evidence="8">
    <location>
        <begin position="36"/>
        <end position="118"/>
    </location>
</feature>
<evidence type="ECO:0000313" key="10">
    <source>
        <dbReference type="RefSeq" id="XP_031556450.1"/>
    </source>
</evidence>
<dbReference type="GO" id="GO:0005576">
    <property type="term" value="C:extracellular region"/>
    <property type="evidence" value="ECO:0007669"/>
    <property type="project" value="TreeGrafter"/>
</dbReference>
<feature type="domain" description="EGF-like" evidence="7">
    <location>
        <begin position="117"/>
        <end position="149"/>
    </location>
</feature>
<dbReference type="AlphaFoldDB" id="A0A6P8HUV3"/>